<evidence type="ECO:0000313" key="3">
    <source>
        <dbReference type="EMBL" id="QFG01855.1"/>
    </source>
</evidence>
<feature type="transmembrane region" description="Helical" evidence="1">
    <location>
        <begin position="290"/>
        <end position="311"/>
    </location>
</feature>
<evidence type="ECO:0000256" key="1">
    <source>
        <dbReference type="SAM" id="Phobius"/>
    </source>
</evidence>
<protein>
    <recommendedName>
        <fullName evidence="2">Bacterial Pleckstrin homology domain-containing protein</fullName>
    </recommendedName>
</protein>
<keyword evidence="1" id="KW-0812">Transmembrane</keyword>
<keyword evidence="1" id="KW-0472">Membrane</keyword>
<feature type="domain" description="Bacterial Pleckstrin homology" evidence="2">
    <location>
        <begin position="83"/>
        <end position="181"/>
    </location>
</feature>
<name>A0ABX6C0S0_9CHLR</name>
<dbReference type="Pfam" id="PF10882">
    <property type="entry name" value="bPH_5"/>
    <property type="match status" value="1"/>
</dbReference>
<dbReference type="RefSeq" id="WP_158065800.1">
    <property type="nucleotide sequence ID" value="NZ_CP042829.1"/>
</dbReference>
<evidence type="ECO:0000313" key="4">
    <source>
        <dbReference type="Proteomes" id="UP000326331"/>
    </source>
</evidence>
<keyword evidence="1" id="KW-1133">Transmembrane helix</keyword>
<feature type="transmembrane region" description="Helical" evidence="1">
    <location>
        <begin position="262"/>
        <end position="283"/>
    </location>
</feature>
<feature type="transmembrane region" description="Helical" evidence="1">
    <location>
        <begin position="59"/>
        <end position="86"/>
    </location>
</feature>
<dbReference type="EMBL" id="CP042829">
    <property type="protein sequence ID" value="QFG01855.1"/>
    <property type="molecule type" value="Genomic_DNA"/>
</dbReference>
<gene>
    <name evidence="3" type="ORF">Tbon_00520</name>
</gene>
<dbReference type="InterPro" id="IPR027783">
    <property type="entry name" value="Bacterial_PH-related"/>
</dbReference>
<sequence length="313" mass="32994">MVHAGTHPRRELTATIVRPPRAMGVIIGGAFAAWAAAVAVIAVNIAWGASPEFKTFLAWLVAAGALLLAALFAAWSYAVGSLAYVIRPDVLEIRWGWRRVVVPIASIQRLVPGRTLDPPEVQGLNWWGCHVGSGDVKRVGYTLFYSTHATPEELLYVVTDGEAYGLTVQDQAAFAEAIQARAALAPVEERGEQRSLGVGPAALPLWQDRVALWAVGIGGALCALVCGYVFASYPSLPEVVELSFPALGGIVRVGDRSELLDIAYLAAAIYAGNVVAGTALHAFERAAGLWLFASGALLQGVLLAAALIAFAQA</sequence>
<feature type="transmembrane region" description="Helical" evidence="1">
    <location>
        <begin position="210"/>
        <end position="231"/>
    </location>
</feature>
<feature type="transmembrane region" description="Helical" evidence="1">
    <location>
        <begin position="21"/>
        <end position="47"/>
    </location>
</feature>
<keyword evidence="4" id="KW-1185">Reference proteome</keyword>
<dbReference type="Proteomes" id="UP000326331">
    <property type="component" value="Chromosome"/>
</dbReference>
<evidence type="ECO:0000259" key="2">
    <source>
        <dbReference type="Pfam" id="PF10882"/>
    </source>
</evidence>
<reference evidence="3 4" key="1">
    <citation type="submission" date="2019-08" db="EMBL/GenBank/DDBJ databases">
        <authorList>
            <person name="Toschakov S.V."/>
        </authorList>
    </citation>
    <scope>NUCLEOTIDE SEQUENCE [LARGE SCALE GENOMIC DNA]</scope>
    <source>
        <strain evidence="3 4">3753O</strain>
    </source>
</reference>
<reference evidence="3 4" key="2">
    <citation type="submission" date="2019-10" db="EMBL/GenBank/DDBJ databases">
        <title>Thermopilla bonchosmolovskayae gen. nov., sp. nov., a moderately thermophilic Chloroflexi bacterium from a Chukotka hot spring (Arctic, Russia), representing a novel classis Thermopillaia, which include previously uncultivated lineage OLB14.</title>
        <authorList>
            <person name="Kochetkova T.V."/>
            <person name="Zayulina K.S."/>
            <person name="Zhigarkov V.S."/>
            <person name="Minaev N.V."/>
            <person name="Novikov A."/>
            <person name="Toshchakov S.V."/>
            <person name="Elcheninov A.G."/>
            <person name="Kublanov I.V."/>
        </authorList>
    </citation>
    <scope>NUCLEOTIDE SEQUENCE [LARGE SCALE GENOMIC DNA]</scope>
    <source>
        <strain evidence="3 4">3753O</strain>
    </source>
</reference>
<accession>A0ABX6C0S0</accession>
<organism evidence="3 4">
    <name type="scientific">Tepidiforma bonchosmolovskayae</name>
    <dbReference type="NCBI Taxonomy" id="2601677"/>
    <lineage>
        <taxon>Bacteria</taxon>
        <taxon>Bacillati</taxon>
        <taxon>Chloroflexota</taxon>
        <taxon>Tepidiformia</taxon>
        <taxon>Tepidiformales</taxon>
        <taxon>Tepidiformaceae</taxon>
        <taxon>Tepidiforma</taxon>
    </lineage>
</organism>
<proteinExistence type="predicted"/>